<sequence length="165" mass="17987">MQPAALTAYSPGMPAAGHIGTARPGAIPSPTRDDPTITAPGDSVKPIGHCVTPPEKRPLAPLNIPVRDPQEPSAPSTVRREDFENPRSTRRSVLVCQRRFRVRGALTNVLDPRREVASSHKKPRRRDKGPDSPAIVTLYRCGTPYIALYRKLYGVVQVAPISVLV</sequence>
<proteinExistence type="predicted"/>
<protein>
    <submittedName>
        <fullName evidence="2">Uncharacterized protein</fullName>
    </submittedName>
</protein>
<reference evidence="3" key="1">
    <citation type="journal article" date="2013" name="New Phytol.">
        <title>Comparative genomic and transcriptomic analyses reveal the hemibiotrophic stage shift of Colletotrichum fungi.</title>
        <authorList>
            <person name="Gan P."/>
            <person name="Ikeda K."/>
            <person name="Irieda H."/>
            <person name="Narusaka M."/>
            <person name="O'Connell R.J."/>
            <person name="Narusaka Y."/>
            <person name="Takano Y."/>
            <person name="Kubo Y."/>
            <person name="Shirasu K."/>
        </authorList>
    </citation>
    <scope>NUCLEOTIDE SEQUENCE [LARGE SCALE GENOMIC DNA]</scope>
    <source>
        <strain evidence="3">104-T / ATCC 96160 / CBS 514.97 / LARS 414 / MAFF 240422</strain>
    </source>
</reference>
<dbReference type="AlphaFoldDB" id="A0A484G7W7"/>
<evidence type="ECO:0000313" key="2">
    <source>
        <dbReference type="EMBL" id="TDZ26231.1"/>
    </source>
</evidence>
<feature type="region of interest" description="Disordered" evidence="1">
    <location>
        <begin position="113"/>
        <end position="134"/>
    </location>
</feature>
<feature type="region of interest" description="Disordered" evidence="1">
    <location>
        <begin position="1"/>
        <end position="89"/>
    </location>
</feature>
<comment type="caution">
    <text evidence="2">The sequence shown here is derived from an EMBL/GenBank/DDBJ whole genome shotgun (WGS) entry which is preliminary data.</text>
</comment>
<name>A0A484G7W7_COLOR</name>
<organism evidence="2 3">
    <name type="scientific">Colletotrichum orbiculare (strain 104-T / ATCC 96160 / CBS 514.97 / LARS 414 / MAFF 240422)</name>
    <name type="common">Cucumber anthracnose fungus</name>
    <name type="synonym">Colletotrichum lagenarium</name>
    <dbReference type="NCBI Taxonomy" id="1213857"/>
    <lineage>
        <taxon>Eukaryota</taxon>
        <taxon>Fungi</taxon>
        <taxon>Dikarya</taxon>
        <taxon>Ascomycota</taxon>
        <taxon>Pezizomycotina</taxon>
        <taxon>Sordariomycetes</taxon>
        <taxon>Hypocreomycetidae</taxon>
        <taxon>Glomerellales</taxon>
        <taxon>Glomerellaceae</taxon>
        <taxon>Colletotrichum</taxon>
        <taxon>Colletotrichum orbiculare species complex</taxon>
    </lineage>
</organism>
<accession>A0A484G7W7</accession>
<gene>
    <name evidence="2" type="ORF">Cob_v000513</name>
</gene>
<reference evidence="3" key="2">
    <citation type="journal article" date="2019" name="Mol. Plant Microbe Interact.">
        <title>Genome sequence resources for four phytopathogenic fungi from the Colletotrichum orbiculare species complex.</title>
        <authorList>
            <person name="Gan P."/>
            <person name="Tsushima A."/>
            <person name="Narusaka M."/>
            <person name="Narusaka Y."/>
            <person name="Takano Y."/>
            <person name="Kubo Y."/>
            <person name="Shirasu K."/>
        </authorList>
    </citation>
    <scope>GENOME REANNOTATION</scope>
    <source>
        <strain evidence="3">104-T / ATCC 96160 / CBS 514.97 / LARS 414 / MAFF 240422</strain>
    </source>
</reference>
<evidence type="ECO:0000256" key="1">
    <source>
        <dbReference type="SAM" id="MobiDB-lite"/>
    </source>
</evidence>
<evidence type="ECO:0000313" key="3">
    <source>
        <dbReference type="Proteomes" id="UP000014480"/>
    </source>
</evidence>
<dbReference type="EMBL" id="AMCV02000001">
    <property type="protein sequence ID" value="TDZ26231.1"/>
    <property type="molecule type" value="Genomic_DNA"/>
</dbReference>
<dbReference type="Proteomes" id="UP000014480">
    <property type="component" value="Unassembled WGS sequence"/>
</dbReference>
<keyword evidence="3" id="KW-1185">Reference proteome</keyword>
<feature type="compositionally biased region" description="Basic and acidic residues" evidence="1">
    <location>
        <begin position="78"/>
        <end position="87"/>
    </location>
</feature>